<dbReference type="EMBL" id="CP030840">
    <property type="protein sequence ID" value="AXC10599.1"/>
    <property type="molecule type" value="Genomic_DNA"/>
</dbReference>
<dbReference type="Proteomes" id="UP000253606">
    <property type="component" value="Chromosome"/>
</dbReference>
<dbReference type="KEGG" id="abas:ACPOL_1251"/>
<name>A0A2Z5FUP4_9BACT</name>
<organism evidence="1 2">
    <name type="scientific">Acidisarcina polymorpha</name>
    <dbReference type="NCBI Taxonomy" id="2211140"/>
    <lineage>
        <taxon>Bacteria</taxon>
        <taxon>Pseudomonadati</taxon>
        <taxon>Acidobacteriota</taxon>
        <taxon>Terriglobia</taxon>
        <taxon>Terriglobales</taxon>
        <taxon>Acidobacteriaceae</taxon>
        <taxon>Acidisarcina</taxon>
    </lineage>
</organism>
<evidence type="ECO:0000313" key="2">
    <source>
        <dbReference type="Proteomes" id="UP000253606"/>
    </source>
</evidence>
<accession>A0A2Z5FUP4</accession>
<keyword evidence="2" id="KW-1185">Reference proteome</keyword>
<reference evidence="1 2" key="1">
    <citation type="journal article" date="2018" name="Front. Microbiol.">
        <title>Hydrolytic Capabilities as a Key to Environmental Success: Chitinolytic and Cellulolytic Acidobacteria From Acidic Sub-arctic Soils and Boreal Peatlands.</title>
        <authorList>
            <person name="Belova S.E."/>
            <person name="Ravin N.V."/>
            <person name="Pankratov T.A."/>
            <person name="Rakitin A.L."/>
            <person name="Ivanova A.A."/>
            <person name="Beletsky A.V."/>
            <person name="Mardanov A.V."/>
            <person name="Sinninghe Damste J.S."/>
            <person name="Dedysh S.N."/>
        </authorList>
    </citation>
    <scope>NUCLEOTIDE SEQUENCE [LARGE SCALE GENOMIC DNA]</scope>
    <source>
        <strain evidence="1 2">SBC82</strain>
    </source>
</reference>
<sequence length="57" mass="6623">MRKQRLLAHRYWFFYNGAPRTLARYLIEHHAVTEARARGLAGLENGDLLNEAEAAWP</sequence>
<gene>
    <name evidence="1" type="ORF">ACPOL_1251</name>
</gene>
<dbReference type="AlphaFoldDB" id="A0A2Z5FUP4"/>
<protein>
    <submittedName>
        <fullName evidence="1">Uncharacterized protein</fullName>
    </submittedName>
</protein>
<evidence type="ECO:0000313" key="1">
    <source>
        <dbReference type="EMBL" id="AXC10599.1"/>
    </source>
</evidence>
<proteinExistence type="predicted"/>